<keyword evidence="5" id="KW-1185">Reference proteome</keyword>
<name>S5TX82_9GAMM</name>
<dbReference type="SUPFAM" id="SSF52540">
    <property type="entry name" value="P-loop containing nucleoside triphosphate hydrolases"/>
    <property type="match status" value="1"/>
</dbReference>
<dbReference type="Gene3D" id="3.40.50.300">
    <property type="entry name" value="P-loop containing nucleotide triphosphate hydrolases"/>
    <property type="match status" value="1"/>
</dbReference>
<dbReference type="PANTHER" id="PTHR10605">
    <property type="entry name" value="HEPARAN SULFATE SULFOTRANSFERASE"/>
    <property type="match status" value="1"/>
</dbReference>
<dbReference type="Pfam" id="PF00685">
    <property type="entry name" value="Sulfotransfer_1"/>
    <property type="match status" value="1"/>
</dbReference>
<dbReference type="Proteomes" id="UP000015380">
    <property type="component" value="Chromosome"/>
</dbReference>
<keyword evidence="1 4" id="KW-0808">Transferase</keyword>
<dbReference type="InterPro" id="IPR037359">
    <property type="entry name" value="NST/OST"/>
</dbReference>
<organism evidence="4 5">
    <name type="scientific">Cycloclasticus zancles 78-ME</name>
    <dbReference type="NCBI Taxonomy" id="1198232"/>
    <lineage>
        <taxon>Bacteria</taxon>
        <taxon>Pseudomonadati</taxon>
        <taxon>Pseudomonadota</taxon>
        <taxon>Gammaproteobacteria</taxon>
        <taxon>Thiotrichales</taxon>
        <taxon>Piscirickettsiaceae</taxon>
        <taxon>Cycloclasticus</taxon>
    </lineage>
</organism>
<evidence type="ECO:0000256" key="1">
    <source>
        <dbReference type="ARBA" id="ARBA00022679"/>
    </source>
</evidence>
<dbReference type="RefSeq" id="WP_020932583.1">
    <property type="nucleotide sequence ID" value="NC_021917.1"/>
</dbReference>
<evidence type="ECO:0000256" key="2">
    <source>
        <dbReference type="ARBA" id="ARBA00023180"/>
    </source>
</evidence>
<accession>S5TX82</accession>
<dbReference type="KEGG" id="cza:CYCME_1417"/>
<dbReference type="GO" id="GO:0008146">
    <property type="term" value="F:sulfotransferase activity"/>
    <property type="evidence" value="ECO:0007669"/>
    <property type="project" value="InterPro"/>
</dbReference>
<dbReference type="InterPro" id="IPR027417">
    <property type="entry name" value="P-loop_NTPase"/>
</dbReference>
<dbReference type="PANTHER" id="PTHR10605:SF56">
    <property type="entry name" value="BIFUNCTIONAL HEPARAN SULFATE N-DEACETYLASE_N-SULFOTRANSFERASE"/>
    <property type="match status" value="1"/>
</dbReference>
<dbReference type="EMBL" id="CP005996">
    <property type="protein sequence ID" value="AGS39745.1"/>
    <property type="molecule type" value="Genomic_DNA"/>
</dbReference>
<protein>
    <submittedName>
        <fullName evidence="4">Sulfotransferase</fullName>
    </submittedName>
</protein>
<reference evidence="5" key="2">
    <citation type="journal article" date="2016" name="Environ. Microbiol. Rep.">
        <title>Analysis of defence systems and a conjugative IncP-1 plasmid in the marine polyaromatic hydrocarbons-degrading bacterium Cycloclasticus sp. 78-ME.</title>
        <authorList>
            <person name="Yakimov M.M."/>
            <person name="Crisafi F."/>
            <person name="Messina E."/>
            <person name="Smedile F."/>
            <person name="Lopatina A."/>
            <person name="Denaro R."/>
            <person name="Pieper D.H."/>
            <person name="Golyshin P.N."/>
            <person name="Giuliano L."/>
        </authorList>
    </citation>
    <scope>NUCLEOTIDE SEQUENCE [LARGE SCALE GENOMIC DNA]</scope>
    <source>
        <strain evidence="5">78-ME</strain>
    </source>
</reference>
<evidence type="ECO:0000313" key="5">
    <source>
        <dbReference type="Proteomes" id="UP000015380"/>
    </source>
</evidence>
<feature type="domain" description="Sulfotransferase" evidence="3">
    <location>
        <begin position="4"/>
        <end position="261"/>
    </location>
</feature>
<evidence type="ECO:0000313" key="4">
    <source>
        <dbReference type="EMBL" id="AGS39745.1"/>
    </source>
</evidence>
<dbReference type="HOGENOM" id="CLU_017703_1_1_6"/>
<keyword evidence="2" id="KW-0325">Glycoprotein</keyword>
<reference evidence="4 5" key="1">
    <citation type="submission" date="2013-05" db="EMBL/GenBank/DDBJ databases">
        <title>Between feast and famine: a lifestyle of most important marine PAH-degrading bacterium Cycloclasticus sp. 7ME.</title>
        <authorList>
            <person name="Yakimov M.M."/>
            <person name="Messina E."/>
            <person name="Genovese M."/>
            <person name="Denaro R."/>
            <person name="Crisafi F."/>
            <person name="Russo D."/>
            <person name="Cappello S."/>
            <person name="Santisi S."/>
            <person name="Smedile F."/>
            <person name="Golyshina O.V."/>
            <person name="Tran H."/>
            <person name="Pieper D.H."/>
            <person name="Golyshin P.N."/>
            <person name="Giuliano L."/>
        </authorList>
    </citation>
    <scope>NUCLEOTIDE SEQUENCE [LARGE SCALE GENOMIC DNA]</scope>
    <source>
        <strain evidence="4 5">78-ME</strain>
    </source>
</reference>
<dbReference type="PATRIC" id="fig|1198232.3.peg.1406"/>
<dbReference type="InterPro" id="IPR000863">
    <property type="entry name" value="Sulfotransferase_dom"/>
</dbReference>
<dbReference type="AlphaFoldDB" id="S5TX82"/>
<gene>
    <name evidence="4" type="ORF">CYCME_1417</name>
</gene>
<sequence>MTKPDFIIIGAMKSATSTLHTQLSLQPDIFMSTPKEPNFFSDDDVYKRGARWYMSLFSLTPKGHLCGESSTHYTKLPDYPLTIGRMSKLLKETKFIYIMRHPIDRLVSHYIHQWSQNIIKCDINEAINKHPELINYSKYSMQLQPYFDEFGINNVLPLFAEKFKKSPQKQLDLISNFIDYHDVMHWNFNLKQQNISKERIRHFRGYKFFVDSNVMVFLRRRLIPQFFRTRIKKKLTIKNRPTINEIQLKRLTEIFNEDLKQLGTWLGVDLSCENYKEKIINNDLMWGGIKQAKN</sequence>
<proteinExistence type="predicted"/>
<evidence type="ECO:0000259" key="3">
    <source>
        <dbReference type="Pfam" id="PF00685"/>
    </source>
</evidence>
<dbReference type="eggNOG" id="COG4424">
    <property type="taxonomic scope" value="Bacteria"/>
</dbReference>